<proteinExistence type="predicted"/>
<dbReference type="Pfam" id="PF13468">
    <property type="entry name" value="Glyoxalase_3"/>
    <property type="match status" value="1"/>
</dbReference>
<dbReference type="InterPro" id="IPR025870">
    <property type="entry name" value="Glyoxalase-like_dom"/>
</dbReference>
<dbReference type="PANTHER" id="PTHR40265:SF1">
    <property type="entry name" value="GLYOXALASE-LIKE DOMAIN-CONTAINING PROTEIN"/>
    <property type="match status" value="1"/>
</dbReference>
<protein>
    <recommendedName>
        <fullName evidence="1">Glyoxalase-like domain-containing protein</fullName>
    </recommendedName>
</protein>
<name>A0A0F8A653_9HYPO</name>
<dbReference type="PANTHER" id="PTHR40265">
    <property type="entry name" value="BLL2707 PROTEIN"/>
    <property type="match status" value="1"/>
</dbReference>
<keyword evidence="3" id="KW-1185">Reference proteome</keyword>
<feature type="domain" description="Glyoxalase-like" evidence="1">
    <location>
        <begin position="8"/>
        <end position="190"/>
    </location>
</feature>
<dbReference type="Gene3D" id="3.10.180.10">
    <property type="entry name" value="2,3-Dihydroxybiphenyl 1,2-Dioxygenase, domain 1"/>
    <property type="match status" value="1"/>
</dbReference>
<gene>
    <name evidence="2" type="ORF">HIM_04208</name>
</gene>
<dbReference type="EMBL" id="KQ030511">
    <property type="protein sequence ID" value="KJZ76479.1"/>
    <property type="molecule type" value="Genomic_DNA"/>
</dbReference>
<reference evidence="2 3" key="1">
    <citation type="journal article" date="2014" name="Genome Biol. Evol.">
        <title>Comparative genomics and transcriptomics analyses reveal divergent lifestyle features of nematode endoparasitic fungus Hirsutella minnesotensis.</title>
        <authorList>
            <person name="Lai Y."/>
            <person name="Liu K."/>
            <person name="Zhang X."/>
            <person name="Zhang X."/>
            <person name="Li K."/>
            <person name="Wang N."/>
            <person name="Shu C."/>
            <person name="Wu Y."/>
            <person name="Wang C."/>
            <person name="Bushley K.E."/>
            <person name="Xiang M."/>
            <person name="Liu X."/>
        </authorList>
    </citation>
    <scope>NUCLEOTIDE SEQUENCE [LARGE SCALE GENOMIC DNA]</scope>
    <source>
        <strain evidence="2 3">3608</strain>
    </source>
</reference>
<sequence>MSTSRPMLDHIVILVDHSTLESLPDRLKDALVVAPGGTHADGLTVNKLILFADGVYIELIAFVRGVDPDKRKHHRWGQLRENTVIDWAYTLPHESDFAAIQQRVDEARARFRYSDPVSGGRTKPDGCVLKWAVAAPQDGNGDPSQPGMMPFWCLDRTPRKLRVPYEQDEQLTRHPCKARGVSSITVLLPKDDMSDVGKVYDAIHGSSTSSWHVEVPSGHVGSTVHMLDARNLMLELALYGPESATVEIVPGLLVCVISREGERR</sequence>
<organism evidence="2 3">
    <name type="scientific">Hirsutella minnesotensis 3608</name>
    <dbReference type="NCBI Taxonomy" id="1043627"/>
    <lineage>
        <taxon>Eukaryota</taxon>
        <taxon>Fungi</taxon>
        <taxon>Dikarya</taxon>
        <taxon>Ascomycota</taxon>
        <taxon>Pezizomycotina</taxon>
        <taxon>Sordariomycetes</taxon>
        <taxon>Hypocreomycetidae</taxon>
        <taxon>Hypocreales</taxon>
        <taxon>Ophiocordycipitaceae</taxon>
        <taxon>Hirsutella</taxon>
    </lineage>
</organism>
<accession>A0A0F8A653</accession>
<dbReference type="OrthoDB" id="408973at2759"/>
<evidence type="ECO:0000313" key="2">
    <source>
        <dbReference type="EMBL" id="KJZ76479.1"/>
    </source>
</evidence>
<dbReference type="AlphaFoldDB" id="A0A0F8A653"/>
<evidence type="ECO:0000313" key="3">
    <source>
        <dbReference type="Proteomes" id="UP000054481"/>
    </source>
</evidence>
<evidence type="ECO:0000259" key="1">
    <source>
        <dbReference type="Pfam" id="PF13468"/>
    </source>
</evidence>
<dbReference type="InterPro" id="IPR029068">
    <property type="entry name" value="Glyas_Bleomycin-R_OHBP_Dase"/>
</dbReference>
<dbReference type="Proteomes" id="UP000054481">
    <property type="component" value="Unassembled WGS sequence"/>
</dbReference>